<evidence type="ECO:0000313" key="1">
    <source>
        <dbReference type="EMBL" id="KAH3739003.1"/>
    </source>
</evidence>
<organism evidence="1 2">
    <name type="scientific">Dreissena polymorpha</name>
    <name type="common">Zebra mussel</name>
    <name type="synonym">Mytilus polymorpha</name>
    <dbReference type="NCBI Taxonomy" id="45954"/>
    <lineage>
        <taxon>Eukaryota</taxon>
        <taxon>Metazoa</taxon>
        <taxon>Spiralia</taxon>
        <taxon>Lophotrochozoa</taxon>
        <taxon>Mollusca</taxon>
        <taxon>Bivalvia</taxon>
        <taxon>Autobranchia</taxon>
        <taxon>Heteroconchia</taxon>
        <taxon>Euheterodonta</taxon>
        <taxon>Imparidentia</taxon>
        <taxon>Neoheterodontei</taxon>
        <taxon>Myida</taxon>
        <taxon>Dreissenoidea</taxon>
        <taxon>Dreissenidae</taxon>
        <taxon>Dreissena</taxon>
    </lineage>
</organism>
<name>A0A9D4D4R2_DREPO</name>
<comment type="caution">
    <text evidence="1">The sequence shown here is derived from an EMBL/GenBank/DDBJ whole genome shotgun (WGS) entry which is preliminary data.</text>
</comment>
<reference evidence="1" key="1">
    <citation type="journal article" date="2019" name="bioRxiv">
        <title>The Genome of the Zebra Mussel, Dreissena polymorpha: A Resource for Invasive Species Research.</title>
        <authorList>
            <person name="McCartney M.A."/>
            <person name="Auch B."/>
            <person name="Kono T."/>
            <person name="Mallez S."/>
            <person name="Zhang Y."/>
            <person name="Obille A."/>
            <person name="Becker A."/>
            <person name="Abrahante J.E."/>
            <person name="Garbe J."/>
            <person name="Badalamenti J.P."/>
            <person name="Herman A."/>
            <person name="Mangelson H."/>
            <person name="Liachko I."/>
            <person name="Sullivan S."/>
            <person name="Sone E.D."/>
            <person name="Koren S."/>
            <person name="Silverstein K.A.T."/>
            <person name="Beckman K.B."/>
            <person name="Gohl D.M."/>
        </authorList>
    </citation>
    <scope>NUCLEOTIDE SEQUENCE</scope>
    <source>
        <strain evidence="1">Duluth1</strain>
        <tissue evidence="1">Whole animal</tissue>
    </source>
</reference>
<accession>A0A9D4D4R2</accession>
<protein>
    <submittedName>
        <fullName evidence="1">Uncharacterized protein</fullName>
    </submittedName>
</protein>
<keyword evidence="2" id="KW-1185">Reference proteome</keyword>
<dbReference type="Proteomes" id="UP000828390">
    <property type="component" value="Unassembled WGS sequence"/>
</dbReference>
<dbReference type="EMBL" id="JAIWYP010000011">
    <property type="protein sequence ID" value="KAH3739003.1"/>
    <property type="molecule type" value="Genomic_DNA"/>
</dbReference>
<evidence type="ECO:0000313" key="2">
    <source>
        <dbReference type="Proteomes" id="UP000828390"/>
    </source>
</evidence>
<gene>
    <name evidence="1" type="ORF">DPMN_045647</name>
</gene>
<reference evidence="1" key="2">
    <citation type="submission" date="2020-11" db="EMBL/GenBank/DDBJ databases">
        <authorList>
            <person name="McCartney M.A."/>
            <person name="Auch B."/>
            <person name="Kono T."/>
            <person name="Mallez S."/>
            <person name="Becker A."/>
            <person name="Gohl D.M."/>
            <person name="Silverstein K.A.T."/>
            <person name="Koren S."/>
            <person name="Bechman K.B."/>
            <person name="Herman A."/>
            <person name="Abrahante J.E."/>
            <person name="Garbe J."/>
        </authorList>
    </citation>
    <scope>NUCLEOTIDE SEQUENCE</scope>
    <source>
        <strain evidence="1">Duluth1</strain>
        <tissue evidence="1">Whole animal</tissue>
    </source>
</reference>
<proteinExistence type="predicted"/>
<sequence>MAFSPSKKENCQQTSVHCVCRVSCSDAQEFKVGVGVTSPVPVDNSKEESLEEE</sequence>
<dbReference type="AlphaFoldDB" id="A0A9D4D4R2"/>